<name>A0ABN2VWJ9_9ACTN</name>
<keyword evidence="2" id="KW-0472">Membrane</keyword>
<organism evidence="3 4">
    <name type="scientific">Streptomyces albiaxialis</name>
    <dbReference type="NCBI Taxonomy" id="329523"/>
    <lineage>
        <taxon>Bacteria</taxon>
        <taxon>Bacillati</taxon>
        <taxon>Actinomycetota</taxon>
        <taxon>Actinomycetes</taxon>
        <taxon>Kitasatosporales</taxon>
        <taxon>Streptomycetaceae</taxon>
        <taxon>Streptomyces</taxon>
    </lineage>
</organism>
<accession>A0ABN2VWJ9</accession>
<comment type="caution">
    <text evidence="3">The sequence shown here is derived from an EMBL/GenBank/DDBJ whole genome shotgun (WGS) entry which is preliminary data.</text>
</comment>
<feature type="transmembrane region" description="Helical" evidence="2">
    <location>
        <begin position="25"/>
        <end position="43"/>
    </location>
</feature>
<feature type="region of interest" description="Disordered" evidence="1">
    <location>
        <begin position="205"/>
        <end position="229"/>
    </location>
</feature>
<gene>
    <name evidence="3" type="ORF">GCM10009801_29910</name>
</gene>
<evidence type="ECO:0008006" key="5">
    <source>
        <dbReference type="Google" id="ProtNLM"/>
    </source>
</evidence>
<dbReference type="Proteomes" id="UP001500016">
    <property type="component" value="Unassembled WGS sequence"/>
</dbReference>
<sequence length="396" mass="42878">MPDEGDDALDGARERDRQRRRRHRILWGAAAVVVVLGITGLALKPTATDWWVARSACDGGMPDGAMDELRGTTRDADARLKTAEESFEPQLGRYTCEVGNEDDERVVDVEAYTRADDIHARMSYDFQEAGERATTALPAGLPGYERREGLGTVLLRDCPGLGKDASGRTRQLYVSVLAGSDARPAAMLRASVGITNRAARKLGCGGKDLPVPEKGTEAASVPPRKTAGTPCAALAEGPLRGPEWTVDVRTSGSGPMSSCSVRPKGHDDSGRAHGPVLQVTGWYGDWSQRFMYHETALRHARSLTEDGARPWMRESGGWAMARCGGQAANFEAWVRDADDAGDDGVSASSLRQLRGMKGGELRRLLDGFVHDQAGRRDCEGLRVPAEVSPEPKKKRR</sequence>
<keyword evidence="2" id="KW-0812">Transmembrane</keyword>
<feature type="region of interest" description="Disordered" evidence="1">
    <location>
        <begin position="250"/>
        <end position="272"/>
    </location>
</feature>
<proteinExistence type="predicted"/>
<evidence type="ECO:0000313" key="3">
    <source>
        <dbReference type="EMBL" id="GAA2075318.1"/>
    </source>
</evidence>
<evidence type="ECO:0000256" key="2">
    <source>
        <dbReference type="SAM" id="Phobius"/>
    </source>
</evidence>
<feature type="compositionally biased region" description="Polar residues" evidence="1">
    <location>
        <begin position="250"/>
        <end position="260"/>
    </location>
</feature>
<keyword evidence="2" id="KW-1133">Transmembrane helix</keyword>
<evidence type="ECO:0000256" key="1">
    <source>
        <dbReference type="SAM" id="MobiDB-lite"/>
    </source>
</evidence>
<dbReference type="EMBL" id="BAAAPE010000007">
    <property type="protein sequence ID" value="GAA2075318.1"/>
    <property type="molecule type" value="Genomic_DNA"/>
</dbReference>
<dbReference type="RefSeq" id="WP_344528014.1">
    <property type="nucleotide sequence ID" value="NZ_BAAAPE010000007.1"/>
</dbReference>
<reference evidence="3 4" key="1">
    <citation type="journal article" date="2019" name="Int. J. Syst. Evol. Microbiol.">
        <title>The Global Catalogue of Microorganisms (GCM) 10K type strain sequencing project: providing services to taxonomists for standard genome sequencing and annotation.</title>
        <authorList>
            <consortium name="The Broad Institute Genomics Platform"/>
            <consortium name="The Broad Institute Genome Sequencing Center for Infectious Disease"/>
            <person name="Wu L."/>
            <person name="Ma J."/>
        </authorList>
    </citation>
    <scope>NUCLEOTIDE SEQUENCE [LARGE SCALE GENOMIC DNA]</scope>
    <source>
        <strain evidence="3 4">JCM 15478</strain>
    </source>
</reference>
<keyword evidence="4" id="KW-1185">Reference proteome</keyword>
<evidence type="ECO:0000313" key="4">
    <source>
        <dbReference type="Proteomes" id="UP001500016"/>
    </source>
</evidence>
<protein>
    <recommendedName>
        <fullName evidence="5">Aromatic ring-opening dioxygenase LigA</fullName>
    </recommendedName>
</protein>